<organism evidence="1 2">
    <name type="scientific">Nitrospira defluvii</name>
    <dbReference type="NCBI Taxonomy" id="330214"/>
    <lineage>
        <taxon>Bacteria</taxon>
        <taxon>Pseudomonadati</taxon>
        <taxon>Nitrospirota</taxon>
        <taxon>Nitrospiria</taxon>
        <taxon>Nitrospirales</taxon>
        <taxon>Nitrospiraceae</taxon>
        <taxon>Nitrospira</taxon>
    </lineage>
</organism>
<reference evidence="1 2" key="1">
    <citation type="submission" date="2021-02" db="EMBL/GenBank/DDBJ databases">
        <authorList>
            <person name="Han P."/>
        </authorList>
    </citation>
    <scope>NUCLEOTIDE SEQUENCE [LARGE SCALE GENOMIC DNA]</scope>
    <source>
        <strain evidence="1">Candidatus Nitrospira sp. ZN2</strain>
    </source>
</reference>
<gene>
    <name evidence="1" type="ORF">NSPZN2_10127</name>
</gene>
<proteinExistence type="predicted"/>
<name>A0ABM8QC21_9BACT</name>
<comment type="caution">
    <text evidence="1">The sequence shown here is derived from an EMBL/GenBank/DDBJ whole genome shotgun (WGS) entry which is preliminary data.</text>
</comment>
<evidence type="ECO:0000313" key="1">
    <source>
        <dbReference type="EMBL" id="CAE6689123.1"/>
    </source>
</evidence>
<evidence type="ECO:0000313" key="2">
    <source>
        <dbReference type="Proteomes" id="UP000675880"/>
    </source>
</evidence>
<dbReference type="EMBL" id="CAJNBJ010000001">
    <property type="protein sequence ID" value="CAE6689123.1"/>
    <property type="molecule type" value="Genomic_DNA"/>
</dbReference>
<sequence>MAHAGEPIMSQVTSRFLKPTLITSFQRGGELCSTARVERGLSEAARSASKEYSSPPCSFPRLKGFVFSHHILL</sequence>
<accession>A0ABM8QC21</accession>
<protein>
    <submittedName>
        <fullName evidence="1">Uncharacterized protein</fullName>
    </submittedName>
</protein>
<keyword evidence="2" id="KW-1185">Reference proteome</keyword>
<dbReference type="Proteomes" id="UP000675880">
    <property type="component" value="Unassembled WGS sequence"/>
</dbReference>